<name>A0ACC0B514_CATRO</name>
<organism evidence="1 2">
    <name type="scientific">Catharanthus roseus</name>
    <name type="common">Madagascar periwinkle</name>
    <name type="synonym">Vinca rosea</name>
    <dbReference type="NCBI Taxonomy" id="4058"/>
    <lineage>
        <taxon>Eukaryota</taxon>
        <taxon>Viridiplantae</taxon>
        <taxon>Streptophyta</taxon>
        <taxon>Embryophyta</taxon>
        <taxon>Tracheophyta</taxon>
        <taxon>Spermatophyta</taxon>
        <taxon>Magnoliopsida</taxon>
        <taxon>eudicotyledons</taxon>
        <taxon>Gunneridae</taxon>
        <taxon>Pentapetalae</taxon>
        <taxon>asterids</taxon>
        <taxon>lamiids</taxon>
        <taxon>Gentianales</taxon>
        <taxon>Apocynaceae</taxon>
        <taxon>Rauvolfioideae</taxon>
        <taxon>Vinceae</taxon>
        <taxon>Catharanthinae</taxon>
        <taxon>Catharanthus</taxon>
    </lineage>
</organism>
<protein>
    <submittedName>
        <fullName evidence="1">Uncharacterized protein</fullName>
    </submittedName>
</protein>
<reference evidence="2" key="1">
    <citation type="journal article" date="2023" name="Nat. Plants">
        <title>Single-cell RNA sequencing provides a high-resolution roadmap for understanding the multicellular compartmentation of specialized metabolism.</title>
        <authorList>
            <person name="Sun S."/>
            <person name="Shen X."/>
            <person name="Li Y."/>
            <person name="Li Y."/>
            <person name="Wang S."/>
            <person name="Li R."/>
            <person name="Zhang H."/>
            <person name="Shen G."/>
            <person name="Guo B."/>
            <person name="Wei J."/>
            <person name="Xu J."/>
            <person name="St-Pierre B."/>
            <person name="Chen S."/>
            <person name="Sun C."/>
        </authorList>
    </citation>
    <scope>NUCLEOTIDE SEQUENCE [LARGE SCALE GENOMIC DNA]</scope>
</reference>
<keyword evidence="2" id="KW-1185">Reference proteome</keyword>
<proteinExistence type="predicted"/>
<dbReference type="Proteomes" id="UP001060085">
    <property type="component" value="Linkage Group LG04"/>
</dbReference>
<dbReference type="EMBL" id="CM044704">
    <property type="protein sequence ID" value="KAI5667722.1"/>
    <property type="molecule type" value="Genomic_DNA"/>
</dbReference>
<sequence>MAAASPAEITLLPALLPPLSAASVASLVFVFTQQLRSCLEFVPQFLLQLPADSAADFFKLQVATAGCCFARVFNFRGCNSPGLIMSMEPQLPTHYNEGTSGSSHYNLDTMKVIMQELQLMRKDMKEMRGNITNDMSLLILNEDMVTSLLMQELLSIILIIAMTTVDLELEMNEVRNEGNYVNKDGRFHKRRGDYEEYYDSYSHEGYNGRTSSQTLGTTSRPLSFNNLKLPLLWGTFVLMIM</sequence>
<evidence type="ECO:0000313" key="1">
    <source>
        <dbReference type="EMBL" id="KAI5667722.1"/>
    </source>
</evidence>
<accession>A0ACC0B514</accession>
<comment type="caution">
    <text evidence="1">The sequence shown here is derived from an EMBL/GenBank/DDBJ whole genome shotgun (WGS) entry which is preliminary data.</text>
</comment>
<gene>
    <name evidence="1" type="ORF">M9H77_17575</name>
</gene>
<evidence type="ECO:0000313" key="2">
    <source>
        <dbReference type="Proteomes" id="UP001060085"/>
    </source>
</evidence>